<evidence type="ECO:0000256" key="3">
    <source>
        <dbReference type="ARBA" id="ARBA00022448"/>
    </source>
</evidence>
<evidence type="ECO:0000256" key="11">
    <source>
        <dbReference type="RuleBase" id="RU003357"/>
    </source>
</evidence>
<dbReference type="PANTHER" id="PTHR47234:SF3">
    <property type="entry name" value="SECRETIN_TONB SHORT N-TERMINAL DOMAIN-CONTAINING PROTEIN"/>
    <property type="match status" value="1"/>
</dbReference>
<dbReference type="RefSeq" id="WP_014427414.1">
    <property type="nucleotide sequence ID" value="NC_017075.1"/>
</dbReference>
<dbReference type="Pfam" id="PF07715">
    <property type="entry name" value="Plug"/>
    <property type="match status" value="1"/>
</dbReference>
<dbReference type="InterPro" id="IPR037066">
    <property type="entry name" value="Plug_dom_sf"/>
</dbReference>
<dbReference type="InterPro" id="IPR000531">
    <property type="entry name" value="Beta-barrel_TonB"/>
</dbReference>
<dbReference type="STRING" id="983917.RGE_12020"/>
<keyword evidence="6 11" id="KW-0798">TonB box</keyword>
<keyword evidence="4 10" id="KW-1134">Transmembrane beta strand</keyword>
<evidence type="ECO:0000259" key="14">
    <source>
        <dbReference type="Pfam" id="PF07715"/>
    </source>
</evidence>
<evidence type="ECO:0000256" key="5">
    <source>
        <dbReference type="ARBA" id="ARBA00022692"/>
    </source>
</evidence>
<comment type="similarity">
    <text evidence="2 10 11">Belongs to the TonB-dependent receptor family.</text>
</comment>
<keyword evidence="3 10" id="KW-0813">Transport</keyword>
<reference evidence="15 16" key="1">
    <citation type="journal article" date="2012" name="J. Bacteriol.">
        <title>Complete genome sequence of phototrophic betaproteobacterium Rubrivivax gelatinosus IL144.</title>
        <authorList>
            <person name="Nagashima S."/>
            <person name="Kamimura A."/>
            <person name="Shimizu T."/>
            <person name="Nakamura-isaki S."/>
            <person name="Aono E."/>
            <person name="Sakamoto K."/>
            <person name="Ichikawa N."/>
            <person name="Nakazawa H."/>
            <person name="Sekine M."/>
            <person name="Yamazaki S."/>
            <person name="Fujita N."/>
            <person name="Shimada K."/>
            <person name="Hanada S."/>
            <person name="Nagashima K.V.P."/>
        </authorList>
    </citation>
    <scope>NUCLEOTIDE SEQUENCE [LARGE SCALE GENOMIC DNA]</scope>
    <source>
        <strain evidence="16">NBRC 100245 / IL144</strain>
    </source>
</reference>
<protein>
    <submittedName>
        <fullName evidence="15">Putative TonB-dependent receptor</fullName>
    </submittedName>
</protein>
<evidence type="ECO:0000256" key="2">
    <source>
        <dbReference type="ARBA" id="ARBA00009810"/>
    </source>
</evidence>
<evidence type="ECO:0000256" key="6">
    <source>
        <dbReference type="ARBA" id="ARBA00023077"/>
    </source>
</evidence>
<evidence type="ECO:0000256" key="12">
    <source>
        <dbReference type="SAM" id="SignalP"/>
    </source>
</evidence>
<keyword evidence="9 10" id="KW-0998">Cell outer membrane</keyword>
<evidence type="ECO:0000256" key="7">
    <source>
        <dbReference type="ARBA" id="ARBA00023136"/>
    </source>
</evidence>
<keyword evidence="12" id="KW-0732">Signal</keyword>
<dbReference type="SUPFAM" id="SSF56935">
    <property type="entry name" value="Porins"/>
    <property type="match status" value="1"/>
</dbReference>
<gene>
    <name evidence="15" type="ordered locus">RGE_12020</name>
</gene>
<feature type="domain" description="TonB-dependent receptor plug" evidence="14">
    <location>
        <begin position="61"/>
        <end position="182"/>
    </location>
</feature>
<dbReference type="PROSITE" id="PS52016">
    <property type="entry name" value="TONB_DEPENDENT_REC_3"/>
    <property type="match status" value="1"/>
</dbReference>
<feature type="signal peptide" evidence="12">
    <location>
        <begin position="1"/>
        <end position="38"/>
    </location>
</feature>
<keyword evidence="8 15" id="KW-0675">Receptor</keyword>
<dbReference type="InterPro" id="IPR039426">
    <property type="entry name" value="TonB-dep_rcpt-like"/>
</dbReference>
<proteinExistence type="inferred from homology"/>
<evidence type="ECO:0000256" key="10">
    <source>
        <dbReference type="PROSITE-ProRule" id="PRU01360"/>
    </source>
</evidence>
<evidence type="ECO:0000313" key="16">
    <source>
        <dbReference type="Proteomes" id="UP000007883"/>
    </source>
</evidence>
<evidence type="ECO:0000313" key="15">
    <source>
        <dbReference type="EMBL" id="BAL94543.1"/>
    </source>
</evidence>
<evidence type="ECO:0000259" key="13">
    <source>
        <dbReference type="Pfam" id="PF00593"/>
    </source>
</evidence>
<dbReference type="eggNOG" id="COG4771">
    <property type="taxonomic scope" value="Bacteria"/>
</dbReference>
<dbReference type="PANTHER" id="PTHR47234">
    <property type="match status" value="1"/>
</dbReference>
<feature type="domain" description="TonB-dependent receptor-like beta-barrel" evidence="13">
    <location>
        <begin position="300"/>
        <end position="787"/>
    </location>
</feature>
<comment type="subcellular location">
    <subcellularLocation>
        <location evidence="1 10">Cell outer membrane</location>
        <topology evidence="1 10">Multi-pass membrane protein</topology>
    </subcellularLocation>
</comment>
<keyword evidence="7 10" id="KW-0472">Membrane</keyword>
<accession>I0HNF6</accession>
<keyword evidence="5 10" id="KW-0812">Transmembrane</keyword>
<dbReference type="PATRIC" id="fig|983917.3.peg.1171"/>
<dbReference type="CDD" id="cd01347">
    <property type="entry name" value="ligand_gated_channel"/>
    <property type="match status" value="1"/>
</dbReference>
<dbReference type="KEGG" id="rge:RGE_12020"/>
<evidence type="ECO:0000256" key="4">
    <source>
        <dbReference type="ARBA" id="ARBA00022452"/>
    </source>
</evidence>
<dbReference type="EMBL" id="AP012320">
    <property type="protein sequence ID" value="BAL94543.1"/>
    <property type="molecule type" value="Genomic_DNA"/>
</dbReference>
<dbReference type="InterPro" id="IPR036942">
    <property type="entry name" value="Beta-barrel_TonB_sf"/>
</dbReference>
<feature type="chain" id="PRO_5003629070" evidence="12">
    <location>
        <begin position="39"/>
        <end position="828"/>
    </location>
</feature>
<dbReference type="AlphaFoldDB" id="I0HNF6"/>
<sequence length="828" mass="87718">MTLAHPQSRRRRAILGARPPVLAPLALALAALSPPLQAQSAADDPEQITIVGSRVKGRTVFDSPVPIDRYTAREVEQAIVGSGELGAALQALSPSINQPRASVSGAVDSVRVVQLRGLAPDQVLVLVNGKRRHTNAVVDLEGIFQGTVPVDLNTIPASAIERIEILRDGAGAQYGSDAIAGVINIVLKGGGQGGGASLSYGANHTDFKPLGRTLTDGQTLQLAGDQGFTFANGGTLRVGAELQRKAGTNRAGLRDPDAAWWALEPQDLALDGSVRFKTGDPEVRAVNSFANATLPLAGGAEAYAFATLARRRSEGAAFFRYPSEDSNVPAIYPEGYRPETTGRLTDIGAVAGARLNAGDWALDTSLRLGRNDFDYGVDHSLNASLGAASPTRFHLADFRSEQWSANLDATRTLALPGLAKPLNLAVGAEWLREGYRTQPGDAASYAAGPVTGVTPGAQAGPGLSPQDAVDISRHVASVYVDAEADIARDWLLAAALRYADYSDAGSSTTGKLAARYALTPQWLLRGSVSTSFRAPALAQQGFRFSSLNFNSDGSGLQNRALLPASDALAQAFGAQDLKPEKSHHLSVGTAWRPTKETTLSVDAYRIRVADRITLSSNLESAAVSAYLASIGRSDIQSVAFLTNALDTTTRGVDVAASHELALAEGTLTLNAALNYNRTRLDAVRNSSAALAAIDPTLTLVGGEAQLRVTHGSPRSKLILGADWQGQRWGVTTRATRYGSVWAYSYDDRADTVDGTLAQKLGGTWVVDLELQFKPERGLTLALGANNLFDRYPSRTLAGSSYAGVLPYNFLDPTGTNGAYYYTRANWRW</sequence>
<dbReference type="HOGENOM" id="CLU_010745_1_1_4"/>
<dbReference type="GO" id="GO:0009279">
    <property type="term" value="C:cell outer membrane"/>
    <property type="evidence" value="ECO:0007669"/>
    <property type="project" value="UniProtKB-SubCell"/>
</dbReference>
<evidence type="ECO:0000256" key="9">
    <source>
        <dbReference type="ARBA" id="ARBA00023237"/>
    </source>
</evidence>
<keyword evidence="16" id="KW-1185">Reference proteome</keyword>
<dbReference type="Gene3D" id="2.40.170.20">
    <property type="entry name" value="TonB-dependent receptor, beta-barrel domain"/>
    <property type="match status" value="1"/>
</dbReference>
<evidence type="ECO:0000256" key="8">
    <source>
        <dbReference type="ARBA" id="ARBA00023170"/>
    </source>
</evidence>
<dbReference type="InterPro" id="IPR012910">
    <property type="entry name" value="Plug_dom"/>
</dbReference>
<dbReference type="Gene3D" id="2.170.130.10">
    <property type="entry name" value="TonB-dependent receptor, plug domain"/>
    <property type="match status" value="1"/>
</dbReference>
<organism evidence="15 16">
    <name type="scientific">Rubrivivax gelatinosus (strain NBRC 100245 / IL144)</name>
    <dbReference type="NCBI Taxonomy" id="983917"/>
    <lineage>
        <taxon>Bacteria</taxon>
        <taxon>Pseudomonadati</taxon>
        <taxon>Pseudomonadota</taxon>
        <taxon>Betaproteobacteria</taxon>
        <taxon>Burkholderiales</taxon>
        <taxon>Sphaerotilaceae</taxon>
        <taxon>Rubrivivax</taxon>
    </lineage>
</organism>
<dbReference type="Proteomes" id="UP000007883">
    <property type="component" value="Chromosome"/>
</dbReference>
<name>I0HNF6_RUBGI</name>
<evidence type="ECO:0000256" key="1">
    <source>
        <dbReference type="ARBA" id="ARBA00004571"/>
    </source>
</evidence>
<dbReference type="Pfam" id="PF00593">
    <property type="entry name" value="TonB_dep_Rec_b-barrel"/>
    <property type="match status" value="1"/>
</dbReference>